<evidence type="ECO:0000313" key="2">
    <source>
        <dbReference type="Proteomes" id="UP000735302"/>
    </source>
</evidence>
<gene>
    <name evidence="1" type="ORF">PoB_001086800</name>
</gene>
<evidence type="ECO:0000313" key="1">
    <source>
        <dbReference type="EMBL" id="GFN84362.1"/>
    </source>
</evidence>
<accession>A0AAV3YP73</accession>
<protein>
    <submittedName>
        <fullName evidence="1">Vitamin B12-dependent ribonucleotide reductase</fullName>
    </submittedName>
</protein>
<feature type="non-terminal residue" evidence="1">
    <location>
        <position position="72"/>
    </location>
</feature>
<name>A0AAV3YP73_9GAST</name>
<dbReference type="Proteomes" id="UP000735302">
    <property type="component" value="Unassembled WGS sequence"/>
</dbReference>
<organism evidence="1 2">
    <name type="scientific">Plakobranchus ocellatus</name>
    <dbReference type="NCBI Taxonomy" id="259542"/>
    <lineage>
        <taxon>Eukaryota</taxon>
        <taxon>Metazoa</taxon>
        <taxon>Spiralia</taxon>
        <taxon>Lophotrochozoa</taxon>
        <taxon>Mollusca</taxon>
        <taxon>Gastropoda</taxon>
        <taxon>Heterobranchia</taxon>
        <taxon>Euthyneura</taxon>
        <taxon>Panpulmonata</taxon>
        <taxon>Sacoglossa</taxon>
        <taxon>Placobranchoidea</taxon>
        <taxon>Plakobranchidae</taxon>
        <taxon>Plakobranchus</taxon>
    </lineage>
</organism>
<sequence length="72" mass="8298">MFELFHQQHPAETLCYETYRVIFNNRFDISFGFPRSDTCFVCDQINAKLTCLDSKLQSGSGETAALEQERAQ</sequence>
<comment type="caution">
    <text evidence="1">The sequence shown here is derived from an EMBL/GenBank/DDBJ whole genome shotgun (WGS) entry which is preliminary data.</text>
</comment>
<dbReference type="AlphaFoldDB" id="A0AAV3YP73"/>
<proteinExistence type="predicted"/>
<keyword evidence="2" id="KW-1185">Reference proteome</keyword>
<dbReference type="EMBL" id="BLXT01001302">
    <property type="protein sequence ID" value="GFN84362.1"/>
    <property type="molecule type" value="Genomic_DNA"/>
</dbReference>
<reference evidence="1 2" key="1">
    <citation type="journal article" date="2021" name="Elife">
        <title>Chloroplast acquisition without the gene transfer in kleptoplastic sea slugs, Plakobranchus ocellatus.</title>
        <authorList>
            <person name="Maeda T."/>
            <person name="Takahashi S."/>
            <person name="Yoshida T."/>
            <person name="Shimamura S."/>
            <person name="Takaki Y."/>
            <person name="Nagai Y."/>
            <person name="Toyoda A."/>
            <person name="Suzuki Y."/>
            <person name="Arimoto A."/>
            <person name="Ishii H."/>
            <person name="Satoh N."/>
            <person name="Nishiyama T."/>
            <person name="Hasebe M."/>
            <person name="Maruyama T."/>
            <person name="Minagawa J."/>
            <person name="Obokata J."/>
            <person name="Shigenobu S."/>
        </authorList>
    </citation>
    <scope>NUCLEOTIDE SEQUENCE [LARGE SCALE GENOMIC DNA]</scope>
</reference>